<feature type="domain" description="Thioesterase" evidence="3">
    <location>
        <begin position="52"/>
        <end position="122"/>
    </location>
</feature>
<dbReference type="Gene3D" id="3.10.129.10">
    <property type="entry name" value="Hotdog Thioesterase"/>
    <property type="match status" value="1"/>
</dbReference>
<sequence>MTDQLAPEIEARIRESFAKQPMMETVGGEIVEIAPGRIVIEAPIREGLRQQQGFAHAGLIFTLGDNAAGYAALSVMPPGSEVLSVELKINLLSPGLGRLVAEGRVLKPGRRLVVVAADVWGVDESGARKLVAALQGTMIPVTV</sequence>
<evidence type="ECO:0000259" key="3">
    <source>
        <dbReference type="Pfam" id="PF03061"/>
    </source>
</evidence>
<reference evidence="4 5" key="1">
    <citation type="submission" date="2017-09" db="EMBL/GenBank/DDBJ databases">
        <title>A multilocus sequence analysis scheme for characterization of bacteria in the genus Thioclava.</title>
        <authorList>
            <person name="Liu Y."/>
            <person name="Shao Z."/>
        </authorList>
    </citation>
    <scope>NUCLEOTIDE SEQUENCE [LARGE SCALE GENOMIC DNA]</scope>
    <source>
        <strain evidence="4 5">CAU 1312</strain>
    </source>
</reference>
<protein>
    <submittedName>
        <fullName evidence="4">Phenylacetic acid degradation protein</fullName>
    </submittedName>
</protein>
<gene>
    <name evidence="4" type="ORF">CLN94_04070</name>
</gene>
<dbReference type="GO" id="GO:0047617">
    <property type="term" value="F:fatty acyl-CoA hydrolase activity"/>
    <property type="evidence" value="ECO:0007669"/>
    <property type="project" value="InterPro"/>
</dbReference>
<dbReference type="SUPFAM" id="SSF54637">
    <property type="entry name" value="Thioesterase/thiol ester dehydrase-isomerase"/>
    <property type="match status" value="1"/>
</dbReference>
<evidence type="ECO:0000313" key="5">
    <source>
        <dbReference type="Proteomes" id="UP000243507"/>
    </source>
</evidence>
<dbReference type="InterPro" id="IPR006683">
    <property type="entry name" value="Thioestr_dom"/>
</dbReference>
<comment type="caution">
    <text evidence="4">The sequence shown here is derived from an EMBL/GenBank/DDBJ whole genome shotgun (WGS) entry which is preliminary data.</text>
</comment>
<dbReference type="PANTHER" id="PTHR21660:SF1">
    <property type="entry name" value="ACYL-COENZYME A THIOESTERASE 13"/>
    <property type="match status" value="1"/>
</dbReference>
<dbReference type="EMBL" id="NTJD01000002">
    <property type="protein sequence ID" value="PCD77683.1"/>
    <property type="molecule type" value="Genomic_DNA"/>
</dbReference>
<keyword evidence="2" id="KW-0378">Hydrolase</keyword>
<dbReference type="NCBIfam" id="TIGR00369">
    <property type="entry name" value="unchar_dom_1"/>
    <property type="match status" value="1"/>
</dbReference>
<name>A0A2A4CNV9_9RHOB</name>
<comment type="similarity">
    <text evidence="1">Belongs to the thioesterase PaaI family.</text>
</comment>
<dbReference type="InterPro" id="IPR003736">
    <property type="entry name" value="PAAI_dom"/>
</dbReference>
<dbReference type="PANTHER" id="PTHR21660">
    <property type="entry name" value="THIOESTERASE SUPERFAMILY MEMBER-RELATED"/>
    <property type="match status" value="1"/>
</dbReference>
<evidence type="ECO:0000256" key="1">
    <source>
        <dbReference type="ARBA" id="ARBA00008324"/>
    </source>
</evidence>
<keyword evidence="5" id="KW-1185">Reference proteome</keyword>
<dbReference type="RefSeq" id="WP_096431375.1">
    <property type="nucleotide sequence ID" value="NZ_NTJD01000002.1"/>
</dbReference>
<dbReference type="InterPro" id="IPR029069">
    <property type="entry name" value="HotDog_dom_sf"/>
</dbReference>
<dbReference type="OrthoDB" id="9806185at2"/>
<evidence type="ECO:0000313" key="4">
    <source>
        <dbReference type="EMBL" id="PCD77683.1"/>
    </source>
</evidence>
<accession>A0A2A4CNV9</accession>
<organism evidence="4 5">
    <name type="scientific">Pseudothioclava arenosa</name>
    <dbReference type="NCBI Taxonomy" id="1795308"/>
    <lineage>
        <taxon>Bacteria</taxon>
        <taxon>Pseudomonadati</taxon>
        <taxon>Pseudomonadota</taxon>
        <taxon>Alphaproteobacteria</taxon>
        <taxon>Rhodobacterales</taxon>
        <taxon>Paracoccaceae</taxon>
        <taxon>Pseudothioclava</taxon>
    </lineage>
</organism>
<dbReference type="Pfam" id="PF03061">
    <property type="entry name" value="4HBT"/>
    <property type="match status" value="1"/>
</dbReference>
<proteinExistence type="inferred from homology"/>
<dbReference type="InterPro" id="IPR039298">
    <property type="entry name" value="ACOT13"/>
</dbReference>
<dbReference type="CDD" id="cd03443">
    <property type="entry name" value="PaaI_thioesterase"/>
    <property type="match status" value="1"/>
</dbReference>
<dbReference type="AlphaFoldDB" id="A0A2A4CNV9"/>
<evidence type="ECO:0000256" key="2">
    <source>
        <dbReference type="ARBA" id="ARBA00022801"/>
    </source>
</evidence>
<dbReference type="Proteomes" id="UP000243507">
    <property type="component" value="Unassembled WGS sequence"/>
</dbReference>